<dbReference type="AlphaFoldDB" id="A0A2P2KZE2"/>
<dbReference type="Gene3D" id="2.160.10.10">
    <property type="entry name" value="Hexapeptide repeat proteins"/>
    <property type="match status" value="1"/>
</dbReference>
<dbReference type="InterPro" id="IPR050486">
    <property type="entry name" value="Mannose-1P_guanyltransferase"/>
</dbReference>
<dbReference type="InterPro" id="IPR056729">
    <property type="entry name" value="GMPPB_C"/>
</dbReference>
<protein>
    <submittedName>
        <fullName evidence="2">Mannose-1-phosphate guanyltransferase alpha</fullName>
    </submittedName>
</protein>
<keyword evidence="2" id="KW-0808">Transferase</keyword>
<dbReference type="SUPFAM" id="SSF51161">
    <property type="entry name" value="Trimeric LpxA-like enzymes"/>
    <property type="match status" value="1"/>
</dbReference>
<sequence>MDFWEQIKTPGISLKCSQLYLAQYRYCSPILLATGDGIKSPSIVGDVYIHPSAKMHPTAKIGPNVSVSANVRVGAGVRLLNCIILDDVEIQANAVVMNSIVGWKSSLGRWSRVQAEGDYNAKLGITILGEAVTVEDEVVVTNCIVLPNKILNDSVQEEIIL</sequence>
<evidence type="ECO:0000259" key="1">
    <source>
        <dbReference type="Pfam" id="PF25087"/>
    </source>
</evidence>
<dbReference type="FunFam" id="2.160.10.10:FF:000030">
    <property type="entry name" value="Putative GDP-mannose pyrophosphorylase"/>
    <property type="match status" value="1"/>
</dbReference>
<reference evidence="2" key="1">
    <citation type="submission" date="2018-02" db="EMBL/GenBank/DDBJ databases">
        <title>Rhizophora mucronata_Transcriptome.</title>
        <authorList>
            <person name="Meera S.P."/>
            <person name="Sreeshan A."/>
            <person name="Augustine A."/>
        </authorList>
    </citation>
    <scope>NUCLEOTIDE SEQUENCE</scope>
    <source>
        <tissue evidence="2">Leaf</tissue>
    </source>
</reference>
<dbReference type="Pfam" id="PF25087">
    <property type="entry name" value="GMPPB_C"/>
    <property type="match status" value="1"/>
</dbReference>
<name>A0A2P2KZE2_RHIMU</name>
<dbReference type="PANTHER" id="PTHR22572">
    <property type="entry name" value="SUGAR-1-PHOSPHATE GUANYL TRANSFERASE"/>
    <property type="match status" value="1"/>
</dbReference>
<dbReference type="InterPro" id="IPR011004">
    <property type="entry name" value="Trimer_LpxA-like_sf"/>
</dbReference>
<dbReference type="GO" id="GO:0016779">
    <property type="term" value="F:nucleotidyltransferase activity"/>
    <property type="evidence" value="ECO:0007669"/>
    <property type="project" value="UniProtKB-KW"/>
</dbReference>
<proteinExistence type="predicted"/>
<dbReference type="EMBL" id="GGEC01030598">
    <property type="protein sequence ID" value="MBX11082.1"/>
    <property type="molecule type" value="Transcribed_RNA"/>
</dbReference>
<evidence type="ECO:0000313" key="2">
    <source>
        <dbReference type="EMBL" id="MBX11082.1"/>
    </source>
</evidence>
<accession>A0A2P2KZE2</accession>
<feature type="domain" description="Mannose-1-phosphate guanyltransferase C-terminal" evidence="1">
    <location>
        <begin position="43"/>
        <end position="160"/>
    </location>
</feature>
<organism evidence="2">
    <name type="scientific">Rhizophora mucronata</name>
    <name type="common">Asiatic mangrove</name>
    <dbReference type="NCBI Taxonomy" id="61149"/>
    <lineage>
        <taxon>Eukaryota</taxon>
        <taxon>Viridiplantae</taxon>
        <taxon>Streptophyta</taxon>
        <taxon>Embryophyta</taxon>
        <taxon>Tracheophyta</taxon>
        <taxon>Spermatophyta</taxon>
        <taxon>Magnoliopsida</taxon>
        <taxon>eudicotyledons</taxon>
        <taxon>Gunneridae</taxon>
        <taxon>Pentapetalae</taxon>
        <taxon>rosids</taxon>
        <taxon>fabids</taxon>
        <taxon>Malpighiales</taxon>
        <taxon>Rhizophoraceae</taxon>
        <taxon>Rhizophora</taxon>
    </lineage>
</organism>